<evidence type="ECO:0000256" key="4">
    <source>
        <dbReference type="ARBA" id="ARBA00022989"/>
    </source>
</evidence>
<evidence type="ECO:0000256" key="7">
    <source>
        <dbReference type="SAM" id="MobiDB-lite"/>
    </source>
</evidence>
<dbReference type="GO" id="GO:0005886">
    <property type="term" value="C:plasma membrane"/>
    <property type="evidence" value="ECO:0007669"/>
    <property type="project" value="TreeGrafter"/>
</dbReference>
<dbReference type="PANTHER" id="PTHR10926:SF0">
    <property type="entry name" value="CDC50, ISOFORM A"/>
    <property type="match status" value="1"/>
</dbReference>
<dbReference type="Pfam" id="PF03381">
    <property type="entry name" value="CDC50"/>
    <property type="match status" value="1"/>
</dbReference>
<dbReference type="InterPro" id="IPR005045">
    <property type="entry name" value="CDC50/LEM3_fam"/>
</dbReference>
<evidence type="ECO:0000256" key="1">
    <source>
        <dbReference type="ARBA" id="ARBA00004141"/>
    </source>
</evidence>
<comment type="subcellular location">
    <subcellularLocation>
        <location evidence="1">Membrane</location>
        <topology evidence="1">Multi-pass membrane protein</topology>
    </subcellularLocation>
</comment>
<dbReference type="OrthoDB" id="340608at2759"/>
<keyword evidence="4 8" id="KW-1133">Transmembrane helix</keyword>
<evidence type="ECO:0000256" key="3">
    <source>
        <dbReference type="ARBA" id="ARBA00022692"/>
    </source>
</evidence>
<evidence type="ECO:0000256" key="6">
    <source>
        <dbReference type="PIRNR" id="PIRNR015840"/>
    </source>
</evidence>
<name>A0A8H5FDY1_9AGAR</name>
<comment type="similarity">
    <text evidence="2 6">Belongs to the CDC50/LEM3 family.</text>
</comment>
<accession>A0A8H5FDY1</accession>
<feature type="transmembrane region" description="Helical" evidence="8">
    <location>
        <begin position="71"/>
        <end position="92"/>
    </location>
</feature>
<proteinExistence type="inferred from homology"/>
<gene>
    <name evidence="9" type="ORF">D9758_016438</name>
</gene>
<feature type="compositionally biased region" description="Basic and acidic residues" evidence="7">
    <location>
        <begin position="35"/>
        <end position="46"/>
    </location>
</feature>
<dbReference type="Proteomes" id="UP000559256">
    <property type="component" value="Unassembled WGS sequence"/>
</dbReference>
<dbReference type="PANTHER" id="PTHR10926">
    <property type="entry name" value="CELL CYCLE CONTROL PROTEIN 50"/>
    <property type="match status" value="1"/>
</dbReference>
<dbReference type="EMBL" id="JAACJM010000297">
    <property type="protein sequence ID" value="KAF5332953.1"/>
    <property type="molecule type" value="Genomic_DNA"/>
</dbReference>
<evidence type="ECO:0000256" key="5">
    <source>
        <dbReference type="ARBA" id="ARBA00023136"/>
    </source>
</evidence>
<keyword evidence="3 8" id="KW-0812">Transmembrane</keyword>
<comment type="caution">
    <text evidence="9">The sequence shown here is derived from an EMBL/GenBank/DDBJ whole genome shotgun (WGS) entry which is preliminary data.</text>
</comment>
<dbReference type="PIRSF" id="PIRSF015840">
    <property type="entry name" value="DUF284_TM_euk"/>
    <property type="match status" value="1"/>
</dbReference>
<evidence type="ECO:0000256" key="8">
    <source>
        <dbReference type="SAM" id="Phobius"/>
    </source>
</evidence>
<evidence type="ECO:0000313" key="10">
    <source>
        <dbReference type="Proteomes" id="UP000559256"/>
    </source>
</evidence>
<keyword evidence="5 6" id="KW-0472">Membrane</keyword>
<feature type="transmembrane region" description="Helical" evidence="8">
    <location>
        <begin position="371"/>
        <end position="392"/>
    </location>
</feature>
<dbReference type="GO" id="GO:0005783">
    <property type="term" value="C:endoplasmic reticulum"/>
    <property type="evidence" value="ECO:0007669"/>
    <property type="project" value="TreeGrafter"/>
</dbReference>
<dbReference type="GO" id="GO:0005794">
    <property type="term" value="C:Golgi apparatus"/>
    <property type="evidence" value="ECO:0007669"/>
    <property type="project" value="TreeGrafter"/>
</dbReference>
<dbReference type="GO" id="GO:0045332">
    <property type="term" value="P:phospholipid translocation"/>
    <property type="evidence" value="ECO:0007669"/>
    <property type="project" value="UniProtKB-UniRule"/>
</dbReference>
<dbReference type="AlphaFoldDB" id="A0A8H5FDY1"/>
<keyword evidence="10" id="KW-1185">Reference proteome</keyword>
<sequence>MVWSEKAWEWRRLRVRERSPADMKERVTVTSHTKSGNDNEKKEKGAWRRPANTAFKQQRLKAWQPILTPKTVLPTFFIVAVIFGPIGGLLIWGSSLVSEMTFDYTECERLTPSTKNGSYEFVDIPSNKYSYRLSSSVSNINPPQYALLDNSNNLTNNADLSVSDKFQCIIQFEVPIDLEASVFLYYKLTNFYQNHRRYVKSLDSNQLRGRGGDAKSLDNGDCDPLGSIDDTFSTPILLNPSTSSPEAPYVFSDKNIAWPGEANKYVSSPIGNGYNDLSEIVPPPNWKLRYPDNYTNDNPPPNLKEDEHFQNWMRTAGLPTFTKLYGRNDTSTMAKGRYQTVVGMNFPVLPYKGTKSIVISTVSWIGGKNPFLGWAYVAAASLFAFLAIAGTIRHLVKPRRLGDMSLLSWNR</sequence>
<evidence type="ECO:0000256" key="2">
    <source>
        <dbReference type="ARBA" id="ARBA00009457"/>
    </source>
</evidence>
<reference evidence="9 10" key="1">
    <citation type="journal article" date="2020" name="ISME J.">
        <title>Uncovering the hidden diversity of litter-decomposition mechanisms in mushroom-forming fungi.</title>
        <authorList>
            <person name="Floudas D."/>
            <person name="Bentzer J."/>
            <person name="Ahren D."/>
            <person name="Johansson T."/>
            <person name="Persson P."/>
            <person name="Tunlid A."/>
        </authorList>
    </citation>
    <scope>NUCLEOTIDE SEQUENCE [LARGE SCALE GENOMIC DNA]</scope>
    <source>
        <strain evidence="9 10">CBS 291.85</strain>
    </source>
</reference>
<organism evidence="9 10">
    <name type="scientific">Tetrapyrgos nigripes</name>
    <dbReference type="NCBI Taxonomy" id="182062"/>
    <lineage>
        <taxon>Eukaryota</taxon>
        <taxon>Fungi</taxon>
        <taxon>Dikarya</taxon>
        <taxon>Basidiomycota</taxon>
        <taxon>Agaricomycotina</taxon>
        <taxon>Agaricomycetes</taxon>
        <taxon>Agaricomycetidae</taxon>
        <taxon>Agaricales</taxon>
        <taxon>Marasmiineae</taxon>
        <taxon>Marasmiaceae</taxon>
        <taxon>Tetrapyrgos</taxon>
    </lineage>
</organism>
<evidence type="ECO:0000313" key="9">
    <source>
        <dbReference type="EMBL" id="KAF5332953.1"/>
    </source>
</evidence>
<evidence type="ECO:0008006" key="11">
    <source>
        <dbReference type="Google" id="ProtNLM"/>
    </source>
</evidence>
<protein>
    <recommendedName>
        <fullName evidence="11">Cell cycle control protein</fullName>
    </recommendedName>
</protein>
<feature type="region of interest" description="Disordered" evidence="7">
    <location>
        <begin position="24"/>
        <end position="47"/>
    </location>
</feature>